<dbReference type="GO" id="GO:0005524">
    <property type="term" value="F:ATP binding"/>
    <property type="evidence" value="ECO:0007669"/>
    <property type="project" value="InterPro"/>
</dbReference>
<comment type="similarity">
    <text evidence="1">Belongs to the dynein heavy chain family.</text>
</comment>
<dbReference type="GO" id="GO:0051959">
    <property type="term" value="F:dynein light intermediate chain binding"/>
    <property type="evidence" value="ECO:0007669"/>
    <property type="project" value="InterPro"/>
</dbReference>
<protein>
    <submittedName>
        <fullName evidence="3">Dynein heavy chain</fullName>
    </submittedName>
</protein>
<keyword evidence="4" id="KW-1185">Reference proteome</keyword>
<dbReference type="InterPro" id="IPR035699">
    <property type="entry name" value="AAA_6"/>
</dbReference>
<proteinExistence type="inferred from homology"/>
<dbReference type="GO" id="GO:0045505">
    <property type="term" value="F:dynein intermediate chain binding"/>
    <property type="evidence" value="ECO:0007669"/>
    <property type="project" value="InterPro"/>
</dbReference>
<dbReference type="Pfam" id="PF12774">
    <property type="entry name" value="AAA_6"/>
    <property type="match status" value="1"/>
</dbReference>
<comment type="caution">
    <text evidence="3">The sequence shown here is derived from an EMBL/GenBank/DDBJ whole genome shotgun (WGS) entry which is preliminary data.</text>
</comment>
<dbReference type="PANTHER" id="PTHR46532:SF4">
    <property type="entry name" value="AAA+ ATPASE DOMAIN-CONTAINING PROTEIN"/>
    <property type="match status" value="1"/>
</dbReference>
<evidence type="ECO:0000313" key="3">
    <source>
        <dbReference type="EMBL" id="GIQ84827.1"/>
    </source>
</evidence>
<dbReference type="EMBL" id="BDIP01001640">
    <property type="protein sequence ID" value="GIQ84827.1"/>
    <property type="molecule type" value="Genomic_DNA"/>
</dbReference>
<dbReference type="OrthoDB" id="5593012at2759"/>
<evidence type="ECO:0000256" key="1">
    <source>
        <dbReference type="ARBA" id="ARBA00008887"/>
    </source>
</evidence>
<sequence length="82" mass="9497">MVPDREIIIRVKLAACGFKKSTELSKKFFILYQLCEEQLSQQRHYDFGLRNILSVLRTCGTSDIFHAQGVDEDLEGKIDYLN</sequence>
<dbReference type="InterPro" id="IPR043157">
    <property type="entry name" value="Dynein_AAA1S"/>
</dbReference>
<evidence type="ECO:0000259" key="2">
    <source>
        <dbReference type="Pfam" id="PF12774"/>
    </source>
</evidence>
<dbReference type="GO" id="GO:0005858">
    <property type="term" value="C:axonemal dynein complex"/>
    <property type="evidence" value="ECO:0007669"/>
    <property type="project" value="TreeGrafter"/>
</dbReference>
<dbReference type="InterPro" id="IPR026983">
    <property type="entry name" value="DHC"/>
</dbReference>
<organism evidence="3 4">
    <name type="scientific">Kipferlia bialata</name>
    <dbReference type="NCBI Taxonomy" id="797122"/>
    <lineage>
        <taxon>Eukaryota</taxon>
        <taxon>Metamonada</taxon>
        <taxon>Carpediemonas-like organisms</taxon>
        <taxon>Kipferlia</taxon>
    </lineage>
</organism>
<evidence type="ECO:0000313" key="4">
    <source>
        <dbReference type="Proteomes" id="UP000265618"/>
    </source>
</evidence>
<dbReference type="GO" id="GO:0007018">
    <property type="term" value="P:microtubule-based movement"/>
    <property type="evidence" value="ECO:0007669"/>
    <property type="project" value="InterPro"/>
</dbReference>
<dbReference type="PANTHER" id="PTHR46532">
    <property type="entry name" value="MALE FERTILITY FACTOR KL5"/>
    <property type="match status" value="1"/>
</dbReference>
<reference evidence="3 4" key="1">
    <citation type="journal article" date="2018" name="PLoS ONE">
        <title>The draft genome of Kipferlia bialata reveals reductive genome evolution in fornicate parasites.</title>
        <authorList>
            <person name="Tanifuji G."/>
            <person name="Takabayashi S."/>
            <person name="Kume K."/>
            <person name="Takagi M."/>
            <person name="Nakayama T."/>
            <person name="Kamikawa R."/>
            <person name="Inagaki Y."/>
            <person name="Hashimoto T."/>
        </authorList>
    </citation>
    <scope>NUCLEOTIDE SEQUENCE [LARGE SCALE GENOMIC DNA]</scope>
    <source>
        <strain evidence="3">NY0173</strain>
    </source>
</reference>
<accession>A0A9K3CXH5</accession>
<dbReference type="Gene3D" id="1.10.8.710">
    <property type="match status" value="1"/>
</dbReference>
<name>A0A9K3CXH5_9EUKA</name>
<dbReference type="Proteomes" id="UP000265618">
    <property type="component" value="Unassembled WGS sequence"/>
</dbReference>
<feature type="domain" description="Dynein heavy chain hydrolytic ATP-binding dynein motor region" evidence="2">
    <location>
        <begin position="1"/>
        <end position="61"/>
    </location>
</feature>
<dbReference type="AlphaFoldDB" id="A0A9K3CXH5"/>
<gene>
    <name evidence="3" type="ORF">KIPB_006397</name>
</gene>